<comment type="caution">
    <text evidence="7">The sequence shown here is derived from an EMBL/GenBank/DDBJ whole genome shotgun (WGS) entry which is preliminary data.</text>
</comment>
<dbReference type="InterPro" id="IPR050833">
    <property type="entry name" value="Poly_Biosynth_Transport"/>
</dbReference>
<feature type="transmembrane region" description="Helical" evidence="6">
    <location>
        <begin position="415"/>
        <end position="435"/>
    </location>
</feature>
<comment type="subcellular location">
    <subcellularLocation>
        <location evidence="1">Cell membrane</location>
        <topology evidence="1">Multi-pass membrane protein</topology>
    </subcellularLocation>
</comment>
<evidence type="ECO:0000256" key="3">
    <source>
        <dbReference type="ARBA" id="ARBA00022692"/>
    </source>
</evidence>
<proteinExistence type="predicted"/>
<feature type="transmembrane region" description="Helical" evidence="6">
    <location>
        <begin position="330"/>
        <end position="350"/>
    </location>
</feature>
<feature type="transmembrane region" description="Helical" evidence="6">
    <location>
        <begin position="48"/>
        <end position="67"/>
    </location>
</feature>
<feature type="transmembrane region" description="Helical" evidence="6">
    <location>
        <begin position="117"/>
        <end position="137"/>
    </location>
</feature>
<dbReference type="InterPro" id="IPR002797">
    <property type="entry name" value="Polysacc_synth"/>
</dbReference>
<evidence type="ECO:0000256" key="1">
    <source>
        <dbReference type="ARBA" id="ARBA00004651"/>
    </source>
</evidence>
<organism evidence="7 8">
    <name type="scientific">Sphingobacterium bovistauri</name>
    <dbReference type="NCBI Taxonomy" id="2781959"/>
    <lineage>
        <taxon>Bacteria</taxon>
        <taxon>Pseudomonadati</taxon>
        <taxon>Bacteroidota</taxon>
        <taxon>Sphingobacteriia</taxon>
        <taxon>Sphingobacteriales</taxon>
        <taxon>Sphingobacteriaceae</taxon>
        <taxon>Sphingobacterium</taxon>
    </lineage>
</organism>
<evidence type="ECO:0000256" key="2">
    <source>
        <dbReference type="ARBA" id="ARBA00022475"/>
    </source>
</evidence>
<reference evidence="7" key="1">
    <citation type="submission" date="2020-10" db="EMBL/GenBank/DDBJ databases">
        <authorList>
            <person name="Lu T."/>
            <person name="Wang Q."/>
            <person name="Han X."/>
        </authorList>
    </citation>
    <scope>NUCLEOTIDE SEQUENCE</scope>
    <source>
        <strain evidence="7">WQ 366</strain>
    </source>
</reference>
<keyword evidence="2" id="KW-1003">Cell membrane</keyword>
<evidence type="ECO:0000313" key="8">
    <source>
        <dbReference type="Proteomes" id="UP001165302"/>
    </source>
</evidence>
<keyword evidence="3 6" id="KW-0812">Transmembrane</keyword>
<gene>
    <name evidence="7" type="ORF">IPZ78_02840</name>
</gene>
<dbReference type="Pfam" id="PF01943">
    <property type="entry name" value="Polysacc_synt"/>
    <property type="match status" value="1"/>
</dbReference>
<protein>
    <submittedName>
        <fullName evidence="7">Lipopolysaccharide biosynthesis protein</fullName>
    </submittedName>
</protein>
<dbReference type="RefSeq" id="WP_225551421.1">
    <property type="nucleotide sequence ID" value="NZ_JADEYP010000003.1"/>
</dbReference>
<name>A0ABS7Z1N9_9SPHI</name>
<feature type="transmembrane region" description="Helical" evidence="6">
    <location>
        <begin position="242"/>
        <end position="261"/>
    </location>
</feature>
<evidence type="ECO:0000256" key="6">
    <source>
        <dbReference type="SAM" id="Phobius"/>
    </source>
</evidence>
<dbReference type="EMBL" id="JADEYP010000003">
    <property type="protein sequence ID" value="MCA5004088.1"/>
    <property type="molecule type" value="Genomic_DNA"/>
</dbReference>
<feature type="transmembrane region" description="Helical" evidence="6">
    <location>
        <begin position="12"/>
        <end position="36"/>
    </location>
</feature>
<evidence type="ECO:0000256" key="4">
    <source>
        <dbReference type="ARBA" id="ARBA00022989"/>
    </source>
</evidence>
<feature type="transmembrane region" description="Helical" evidence="6">
    <location>
        <begin position="144"/>
        <end position="167"/>
    </location>
</feature>
<accession>A0ABS7Z1N9</accession>
<keyword evidence="8" id="KW-1185">Reference proteome</keyword>
<feature type="transmembrane region" description="Helical" evidence="6">
    <location>
        <begin position="173"/>
        <end position="194"/>
    </location>
</feature>
<keyword evidence="4 6" id="KW-1133">Transmembrane helix</keyword>
<evidence type="ECO:0000256" key="5">
    <source>
        <dbReference type="ARBA" id="ARBA00023136"/>
    </source>
</evidence>
<feature type="transmembrane region" description="Helical" evidence="6">
    <location>
        <begin position="294"/>
        <end position="318"/>
    </location>
</feature>
<feature type="transmembrane region" description="Helical" evidence="6">
    <location>
        <begin position="214"/>
        <end position="230"/>
    </location>
</feature>
<evidence type="ECO:0000313" key="7">
    <source>
        <dbReference type="EMBL" id="MCA5004088.1"/>
    </source>
</evidence>
<dbReference type="PANTHER" id="PTHR30250">
    <property type="entry name" value="PST FAMILY PREDICTED COLANIC ACID TRANSPORTER"/>
    <property type="match status" value="1"/>
</dbReference>
<dbReference type="Proteomes" id="UP001165302">
    <property type="component" value="Unassembled WGS sequence"/>
</dbReference>
<sequence length="436" mass="50249">MQNKKTLVKIGMFYMLSNSLQKGIGFVVFMYLASLLNTAEYAQFGLDYSLLTILMALSYAGIYEAQISSYTEYKDKELSQKLFNGGNTIFIISSLTSLVFFLVFYLCLYGIDSALNFFVIGIGALFLSFFTYQSIIIRMRDEQIVSVVFSFLPMVMAYLGGFAFVYFHRSSDSYFLGSLIFVIISTLILLPVLIRKKVYFTLDGDVLSAISEKLLPYIVITILLWLSGYGNTYLVKYLFTEVHVATFVFLYTLSSILQLVATSMNQVWVPKFYKDYNSQSVSVLEVSYRKFTMFLGAVVGFVGFCIILILPFIFGVFREFDKFNGTSIELFFLFAGYVVSIPWWHCQNYYMINNKGKSLMKISLYSFSLGYILWIISMFIFGEMGIYIGFFIQMAVRTLFIYMRTKKEFEVKSDWEGIIIGMSFLFLAILIIKYVY</sequence>
<feature type="transmembrane region" description="Helical" evidence="6">
    <location>
        <begin position="88"/>
        <end position="111"/>
    </location>
</feature>
<keyword evidence="5 6" id="KW-0472">Membrane</keyword>
<dbReference type="PANTHER" id="PTHR30250:SF11">
    <property type="entry name" value="O-ANTIGEN TRANSPORTER-RELATED"/>
    <property type="match status" value="1"/>
</dbReference>